<proteinExistence type="predicted"/>
<dbReference type="Proteomes" id="UP001370348">
    <property type="component" value="Chromosome"/>
</dbReference>
<evidence type="ECO:0000256" key="1">
    <source>
        <dbReference type="SAM" id="MobiDB-lite"/>
    </source>
</evidence>
<organism evidence="2 3">
    <name type="scientific">Pendulispora albinea</name>
    <dbReference type="NCBI Taxonomy" id="2741071"/>
    <lineage>
        <taxon>Bacteria</taxon>
        <taxon>Pseudomonadati</taxon>
        <taxon>Myxococcota</taxon>
        <taxon>Myxococcia</taxon>
        <taxon>Myxococcales</taxon>
        <taxon>Sorangiineae</taxon>
        <taxon>Pendulisporaceae</taxon>
        <taxon>Pendulispora</taxon>
    </lineage>
</organism>
<accession>A0ABZ2M6U0</accession>
<protein>
    <submittedName>
        <fullName evidence="2">Uncharacterized protein</fullName>
    </submittedName>
</protein>
<name>A0ABZ2M6U0_9BACT</name>
<sequence>MRVDLAGPATCFAFRRGLDTAEVRGACRADLDALVSVDGSPAPLSDAGTCGQPVPALPSCKHSPPASTPSDSGPDGLLESDSKAPVGEDAHSFDAGGDK</sequence>
<feature type="region of interest" description="Disordered" evidence="1">
    <location>
        <begin position="38"/>
        <end position="99"/>
    </location>
</feature>
<keyword evidence="3" id="KW-1185">Reference proteome</keyword>
<gene>
    <name evidence="2" type="ORF">LZC94_13275</name>
</gene>
<evidence type="ECO:0000313" key="2">
    <source>
        <dbReference type="EMBL" id="WXB18221.1"/>
    </source>
</evidence>
<dbReference type="RefSeq" id="WP_394827863.1">
    <property type="nucleotide sequence ID" value="NZ_CP089984.1"/>
</dbReference>
<feature type="compositionally biased region" description="Basic and acidic residues" evidence="1">
    <location>
        <begin position="80"/>
        <end position="99"/>
    </location>
</feature>
<evidence type="ECO:0000313" key="3">
    <source>
        <dbReference type="Proteomes" id="UP001370348"/>
    </source>
</evidence>
<dbReference type="EMBL" id="CP089984">
    <property type="protein sequence ID" value="WXB18221.1"/>
    <property type="molecule type" value="Genomic_DNA"/>
</dbReference>
<reference evidence="2 3" key="1">
    <citation type="submission" date="2021-12" db="EMBL/GenBank/DDBJ databases">
        <title>Discovery of the Pendulisporaceae a myxobacterial family with distinct sporulation behavior and unique specialized metabolism.</title>
        <authorList>
            <person name="Garcia R."/>
            <person name="Popoff A."/>
            <person name="Bader C.D."/>
            <person name="Loehr J."/>
            <person name="Walesch S."/>
            <person name="Walt C."/>
            <person name="Boldt J."/>
            <person name="Bunk B."/>
            <person name="Haeckl F.J.F.P.J."/>
            <person name="Gunesch A.P."/>
            <person name="Birkelbach J."/>
            <person name="Nuebel U."/>
            <person name="Pietschmann T."/>
            <person name="Bach T."/>
            <person name="Mueller R."/>
        </authorList>
    </citation>
    <scope>NUCLEOTIDE SEQUENCE [LARGE SCALE GENOMIC DNA]</scope>
    <source>
        <strain evidence="2 3">MSr11954</strain>
    </source>
</reference>